<dbReference type="PROSITE" id="PS51257">
    <property type="entry name" value="PROKAR_LIPOPROTEIN"/>
    <property type="match status" value="1"/>
</dbReference>
<evidence type="ECO:0008006" key="4">
    <source>
        <dbReference type="Google" id="ProtNLM"/>
    </source>
</evidence>
<feature type="chain" id="PRO_5038113818" description="Lipoprotein" evidence="1">
    <location>
        <begin position="25"/>
        <end position="113"/>
    </location>
</feature>
<accession>A0A975EXV0</accession>
<evidence type="ECO:0000313" key="2">
    <source>
        <dbReference type="EMBL" id="QTQ10926.1"/>
    </source>
</evidence>
<proteinExistence type="predicted"/>
<sequence>MKKISIFAIALFSFLIGFSGCRSAQSFSADRPNEAFIQFVSATKHGVVTVVIDKSVTIKAGVNDINQRKTKNDKTYAIFPGKHSLEILNSKGEKLLVKDIFVSSQEIRIVEVP</sequence>
<evidence type="ECO:0000313" key="3">
    <source>
        <dbReference type="Proteomes" id="UP000671995"/>
    </source>
</evidence>
<organism evidence="2 3">
    <name type="scientific">Treponema parvum</name>
    <dbReference type="NCBI Taxonomy" id="138851"/>
    <lineage>
        <taxon>Bacteria</taxon>
        <taxon>Pseudomonadati</taxon>
        <taxon>Spirochaetota</taxon>
        <taxon>Spirochaetia</taxon>
        <taxon>Spirochaetales</taxon>
        <taxon>Treponemataceae</taxon>
        <taxon>Treponema</taxon>
    </lineage>
</organism>
<dbReference type="AlphaFoldDB" id="A0A975EXV0"/>
<reference evidence="2" key="1">
    <citation type="submission" date="2020-05" db="EMBL/GenBank/DDBJ databases">
        <authorList>
            <person name="Zeng H."/>
            <person name="Chan Y.K."/>
            <person name="Watt R.M."/>
        </authorList>
    </citation>
    <scope>NUCLEOTIDE SEQUENCE</scope>
    <source>
        <strain evidence="2">ATCC 700773</strain>
    </source>
</reference>
<evidence type="ECO:0000256" key="1">
    <source>
        <dbReference type="SAM" id="SignalP"/>
    </source>
</evidence>
<protein>
    <recommendedName>
        <fullName evidence="4">Lipoprotein</fullName>
    </recommendedName>
</protein>
<name>A0A975EXV0_9SPIR</name>
<keyword evidence="1" id="KW-0732">Signal</keyword>
<dbReference type="EMBL" id="CP054257">
    <property type="protein sequence ID" value="QTQ10926.1"/>
    <property type="molecule type" value="Genomic_DNA"/>
</dbReference>
<gene>
    <name evidence="2" type="ORF">HRI96_01180</name>
</gene>
<reference evidence="2" key="2">
    <citation type="journal article" date="2021" name="Microbiol. Resour. Announc.">
        <title>Complete Genome Sequences of Three Human Oral Treponema parvum Isolates.</title>
        <authorList>
            <person name="Zeng H."/>
            <person name="Watt R.M."/>
        </authorList>
    </citation>
    <scope>NUCLEOTIDE SEQUENCE</scope>
    <source>
        <strain evidence="2">ATCC 700773</strain>
    </source>
</reference>
<dbReference type="Proteomes" id="UP000671995">
    <property type="component" value="Chromosome"/>
</dbReference>
<dbReference type="RefSeq" id="WP_210117720.1">
    <property type="nucleotide sequence ID" value="NZ_CP054257.1"/>
</dbReference>
<feature type="signal peptide" evidence="1">
    <location>
        <begin position="1"/>
        <end position="24"/>
    </location>
</feature>